<evidence type="ECO:0000313" key="2">
    <source>
        <dbReference type="EMBL" id="SDS45099.1"/>
    </source>
</evidence>
<dbReference type="Gene3D" id="3.10.180.10">
    <property type="entry name" value="2,3-Dihydroxybiphenyl 1,2-Dioxygenase, domain 1"/>
    <property type="match status" value="1"/>
</dbReference>
<dbReference type="InterPro" id="IPR037523">
    <property type="entry name" value="VOC_core"/>
</dbReference>
<evidence type="ECO:0000259" key="1">
    <source>
        <dbReference type="PROSITE" id="PS51819"/>
    </source>
</evidence>
<reference evidence="3" key="1">
    <citation type="submission" date="2016-10" db="EMBL/GenBank/DDBJ databases">
        <authorList>
            <person name="Varghese N."/>
            <person name="Submissions S."/>
        </authorList>
    </citation>
    <scope>NUCLEOTIDE SEQUENCE [LARGE SCALE GENOMIC DNA]</scope>
    <source>
        <strain evidence="3">DSM 23676</strain>
    </source>
</reference>
<keyword evidence="3" id="KW-1185">Reference proteome</keyword>
<keyword evidence="2" id="KW-0560">Oxidoreductase</keyword>
<dbReference type="PROSITE" id="PS51819">
    <property type="entry name" value="VOC"/>
    <property type="match status" value="1"/>
</dbReference>
<accession>A0A1H1SCM0</accession>
<organism evidence="2 3">
    <name type="scientific">Brevibacterium siliguriense</name>
    <dbReference type="NCBI Taxonomy" id="1136497"/>
    <lineage>
        <taxon>Bacteria</taxon>
        <taxon>Bacillati</taxon>
        <taxon>Actinomycetota</taxon>
        <taxon>Actinomycetes</taxon>
        <taxon>Micrococcales</taxon>
        <taxon>Brevibacteriaceae</taxon>
        <taxon>Brevibacterium</taxon>
    </lineage>
</organism>
<dbReference type="AlphaFoldDB" id="A0A1H1SCM0"/>
<protein>
    <submittedName>
        <fullName evidence="2">Glyoxalase/Bleomycin resistance protein/Dioxygenase superfamily protein</fullName>
    </submittedName>
</protein>
<dbReference type="InterPro" id="IPR029068">
    <property type="entry name" value="Glyas_Bleomycin-R_OHBP_Dase"/>
</dbReference>
<dbReference type="SUPFAM" id="SSF54593">
    <property type="entry name" value="Glyoxalase/Bleomycin resistance protein/Dihydroxybiphenyl dioxygenase"/>
    <property type="match status" value="1"/>
</dbReference>
<proteinExistence type="predicted"/>
<dbReference type="GO" id="GO:0051213">
    <property type="term" value="F:dioxygenase activity"/>
    <property type="evidence" value="ECO:0007669"/>
    <property type="project" value="UniProtKB-KW"/>
</dbReference>
<dbReference type="OrthoDB" id="5296884at2"/>
<sequence length="129" mass="14506">MSGIHHVEVWLAESTNDFREWRWLLERVGFTLTAEWENGQSWEGDGAYLSLTTSPNTTAETHDRRRPGINHLAFKAGSPAEVDSIMDDAESQGWSPLYHDRYPHAGGPGHYAGWLVNTSGFKTEVVADY</sequence>
<keyword evidence="2" id="KW-0223">Dioxygenase</keyword>
<dbReference type="EMBL" id="LT629766">
    <property type="protein sequence ID" value="SDS45099.1"/>
    <property type="molecule type" value="Genomic_DNA"/>
</dbReference>
<feature type="domain" description="VOC" evidence="1">
    <location>
        <begin position="3"/>
        <end position="128"/>
    </location>
</feature>
<dbReference type="RefSeq" id="WP_092012494.1">
    <property type="nucleotide sequence ID" value="NZ_LT629766.1"/>
</dbReference>
<dbReference type="Proteomes" id="UP000199597">
    <property type="component" value="Chromosome I"/>
</dbReference>
<gene>
    <name evidence="2" type="ORF">SAMN04489752_1743</name>
</gene>
<name>A0A1H1SCM0_9MICO</name>
<evidence type="ECO:0000313" key="3">
    <source>
        <dbReference type="Proteomes" id="UP000199597"/>
    </source>
</evidence>